<proteinExistence type="predicted"/>
<feature type="region of interest" description="Disordered" evidence="1">
    <location>
        <begin position="132"/>
        <end position="157"/>
    </location>
</feature>
<dbReference type="EMBL" id="MU003809">
    <property type="protein sequence ID" value="KAF2719597.1"/>
    <property type="molecule type" value="Genomic_DNA"/>
</dbReference>
<feature type="transmembrane region" description="Helical" evidence="2">
    <location>
        <begin position="107"/>
        <end position="130"/>
    </location>
</feature>
<sequence>MSTSLPGSALRLPASRRISAPNASRLTAIVESPPPIPARNPTRVVSHSSWDPPPSYRERLPGRDQLAMLDLGDEGGQTPDESEKLAKLRQGNPHRARRLQRGGWSRFIILLVAALTIVAIALGVGLGTGLKQHRSQQDQGSTDPQQIPSEPPQQPFPIGQWRIVTNLRSLATNCTSNPATWRCYPYTVYDSSNPSSSGASQATFDWIITNTSEIFASDTTAQVPSDGSANLSISATDNPFSVSFTNQTLAYHADASNLSSARLTFSFEMSKMTIPQASASSTTQSLQQCST</sequence>
<evidence type="ECO:0000313" key="4">
    <source>
        <dbReference type="Proteomes" id="UP000799441"/>
    </source>
</evidence>
<evidence type="ECO:0000256" key="2">
    <source>
        <dbReference type="SAM" id="Phobius"/>
    </source>
</evidence>
<keyword evidence="4" id="KW-1185">Reference proteome</keyword>
<evidence type="ECO:0000313" key="3">
    <source>
        <dbReference type="EMBL" id="KAF2719597.1"/>
    </source>
</evidence>
<name>A0A9P4Q2Y1_9PEZI</name>
<keyword evidence="2" id="KW-1133">Transmembrane helix</keyword>
<dbReference type="OrthoDB" id="5296155at2759"/>
<reference evidence="3" key="1">
    <citation type="journal article" date="2020" name="Stud. Mycol.">
        <title>101 Dothideomycetes genomes: a test case for predicting lifestyles and emergence of pathogens.</title>
        <authorList>
            <person name="Haridas S."/>
            <person name="Albert R."/>
            <person name="Binder M."/>
            <person name="Bloem J."/>
            <person name="Labutti K."/>
            <person name="Salamov A."/>
            <person name="Andreopoulos B."/>
            <person name="Baker S."/>
            <person name="Barry K."/>
            <person name="Bills G."/>
            <person name="Bluhm B."/>
            <person name="Cannon C."/>
            <person name="Castanera R."/>
            <person name="Culley D."/>
            <person name="Daum C."/>
            <person name="Ezra D."/>
            <person name="Gonzalez J."/>
            <person name="Henrissat B."/>
            <person name="Kuo A."/>
            <person name="Liang C."/>
            <person name="Lipzen A."/>
            <person name="Lutzoni F."/>
            <person name="Magnuson J."/>
            <person name="Mondo S."/>
            <person name="Nolan M."/>
            <person name="Ohm R."/>
            <person name="Pangilinan J."/>
            <person name="Park H.-J."/>
            <person name="Ramirez L."/>
            <person name="Alfaro M."/>
            <person name="Sun H."/>
            <person name="Tritt A."/>
            <person name="Yoshinaga Y."/>
            <person name="Zwiers L.-H."/>
            <person name="Turgeon B."/>
            <person name="Goodwin S."/>
            <person name="Spatafora J."/>
            <person name="Crous P."/>
            <person name="Grigoriev I."/>
        </authorList>
    </citation>
    <scope>NUCLEOTIDE SEQUENCE</scope>
    <source>
        <strain evidence="3">CBS 116435</strain>
    </source>
</reference>
<keyword evidence="2" id="KW-0812">Transmembrane</keyword>
<dbReference type="AlphaFoldDB" id="A0A9P4Q2Y1"/>
<organism evidence="3 4">
    <name type="scientific">Polychaeton citri CBS 116435</name>
    <dbReference type="NCBI Taxonomy" id="1314669"/>
    <lineage>
        <taxon>Eukaryota</taxon>
        <taxon>Fungi</taxon>
        <taxon>Dikarya</taxon>
        <taxon>Ascomycota</taxon>
        <taxon>Pezizomycotina</taxon>
        <taxon>Dothideomycetes</taxon>
        <taxon>Dothideomycetidae</taxon>
        <taxon>Capnodiales</taxon>
        <taxon>Capnodiaceae</taxon>
        <taxon>Polychaeton</taxon>
    </lineage>
</organism>
<dbReference type="Proteomes" id="UP000799441">
    <property type="component" value="Unassembled WGS sequence"/>
</dbReference>
<protein>
    <submittedName>
        <fullName evidence="3">Uncharacterized protein</fullName>
    </submittedName>
</protein>
<keyword evidence="2" id="KW-0472">Membrane</keyword>
<comment type="caution">
    <text evidence="3">The sequence shown here is derived from an EMBL/GenBank/DDBJ whole genome shotgun (WGS) entry which is preliminary data.</text>
</comment>
<gene>
    <name evidence="3" type="ORF">K431DRAFT_347816</name>
</gene>
<evidence type="ECO:0000256" key="1">
    <source>
        <dbReference type="SAM" id="MobiDB-lite"/>
    </source>
</evidence>
<feature type="region of interest" description="Disordered" evidence="1">
    <location>
        <begin position="25"/>
        <end position="97"/>
    </location>
</feature>
<accession>A0A9P4Q2Y1</accession>